<feature type="domain" description="Ribosome recycling factor" evidence="8">
    <location>
        <begin position="21"/>
        <end position="183"/>
    </location>
</feature>
<comment type="caution">
    <text evidence="9">The sequence shown here is derived from an EMBL/GenBank/DDBJ whole genome shotgun (WGS) entry which is preliminary data.</text>
</comment>
<accession>A0A545TDW6</accession>
<dbReference type="EMBL" id="VIKR01000002">
    <property type="protein sequence ID" value="TQV75400.1"/>
    <property type="molecule type" value="Genomic_DNA"/>
</dbReference>
<organism evidence="9 10">
    <name type="scientific">Aliikangiella marina</name>
    <dbReference type="NCBI Taxonomy" id="1712262"/>
    <lineage>
        <taxon>Bacteria</taxon>
        <taxon>Pseudomonadati</taxon>
        <taxon>Pseudomonadota</taxon>
        <taxon>Gammaproteobacteria</taxon>
        <taxon>Oceanospirillales</taxon>
        <taxon>Pleioneaceae</taxon>
        <taxon>Aliikangiella</taxon>
    </lineage>
</organism>
<dbReference type="Gene3D" id="3.30.1360.40">
    <property type="match status" value="1"/>
</dbReference>
<sequence length="185" mass="20936">MINEIKEDASTRMDKSIESFKLALQKIRTGRAHPSLLDHLTVSYYGVDTPLNQAANVSVQDARTLTVQPFEKSMIQPIEKAIMESDIGITPNTAGNLIRLPLPPLTEERRKDMIKVVGNEAESAKIAIRNIRRDANSTLKELEKDKEISEDDERRAEDEIQKITDSHVKKVDELAAEKEKELMEI</sequence>
<dbReference type="AlphaFoldDB" id="A0A545TDW6"/>
<dbReference type="PANTHER" id="PTHR20982">
    <property type="entry name" value="RIBOSOME RECYCLING FACTOR"/>
    <property type="match status" value="1"/>
</dbReference>
<evidence type="ECO:0000313" key="10">
    <source>
        <dbReference type="Proteomes" id="UP000317839"/>
    </source>
</evidence>
<dbReference type="HAMAP" id="MF_00040">
    <property type="entry name" value="RRF"/>
    <property type="match status" value="1"/>
</dbReference>
<dbReference type="GO" id="GO:0043023">
    <property type="term" value="F:ribosomal large subunit binding"/>
    <property type="evidence" value="ECO:0007669"/>
    <property type="project" value="TreeGrafter"/>
</dbReference>
<dbReference type="FunFam" id="3.30.1360.40:FF:000001">
    <property type="entry name" value="Ribosome-recycling factor"/>
    <property type="match status" value="1"/>
</dbReference>
<proteinExistence type="inferred from homology"/>
<dbReference type="Pfam" id="PF01765">
    <property type="entry name" value="RRF"/>
    <property type="match status" value="1"/>
</dbReference>
<reference evidence="9 10" key="1">
    <citation type="submission" date="2019-06" db="EMBL/GenBank/DDBJ databases">
        <title>Draft genome of Aliikangiella marina GYP-15.</title>
        <authorList>
            <person name="Wang G."/>
        </authorList>
    </citation>
    <scope>NUCLEOTIDE SEQUENCE [LARGE SCALE GENOMIC DNA]</scope>
    <source>
        <strain evidence="9 10">GYP-15</strain>
    </source>
</reference>
<evidence type="ECO:0000313" key="9">
    <source>
        <dbReference type="EMBL" id="TQV75400.1"/>
    </source>
</evidence>
<dbReference type="SUPFAM" id="SSF55194">
    <property type="entry name" value="Ribosome recycling factor, RRF"/>
    <property type="match status" value="1"/>
</dbReference>
<evidence type="ECO:0000259" key="8">
    <source>
        <dbReference type="Pfam" id="PF01765"/>
    </source>
</evidence>
<dbReference type="NCBIfam" id="TIGR00496">
    <property type="entry name" value="frr"/>
    <property type="match status" value="1"/>
</dbReference>
<evidence type="ECO:0000256" key="4">
    <source>
        <dbReference type="ARBA" id="ARBA00022917"/>
    </source>
</evidence>
<dbReference type="GO" id="GO:0005829">
    <property type="term" value="C:cytosol"/>
    <property type="evidence" value="ECO:0007669"/>
    <property type="project" value="GOC"/>
</dbReference>
<evidence type="ECO:0000256" key="7">
    <source>
        <dbReference type="SAM" id="MobiDB-lite"/>
    </source>
</evidence>
<comment type="similarity">
    <text evidence="2 6">Belongs to the RRF family.</text>
</comment>
<dbReference type="FunFam" id="1.10.132.20:FF:000001">
    <property type="entry name" value="Ribosome-recycling factor"/>
    <property type="match status" value="1"/>
</dbReference>
<gene>
    <name evidence="6" type="primary">frr</name>
    <name evidence="9" type="ORF">FLL45_10745</name>
</gene>
<dbReference type="RefSeq" id="WP_142942014.1">
    <property type="nucleotide sequence ID" value="NZ_VIKR01000002.1"/>
</dbReference>
<protein>
    <recommendedName>
        <fullName evidence="6">Ribosome-recycling factor</fullName>
        <shortName evidence="6">RRF</shortName>
    </recommendedName>
    <alternativeName>
        <fullName evidence="6">Ribosome-releasing factor</fullName>
    </alternativeName>
</protein>
<feature type="region of interest" description="Disordered" evidence="7">
    <location>
        <begin position="138"/>
        <end position="160"/>
    </location>
</feature>
<evidence type="ECO:0000256" key="2">
    <source>
        <dbReference type="ARBA" id="ARBA00005912"/>
    </source>
</evidence>
<dbReference type="InterPro" id="IPR002661">
    <property type="entry name" value="Ribosome_recyc_fac"/>
</dbReference>
<dbReference type="PANTHER" id="PTHR20982:SF3">
    <property type="entry name" value="MITOCHONDRIAL RIBOSOME RECYCLING FACTOR PSEUDO 1"/>
    <property type="match status" value="1"/>
</dbReference>
<evidence type="ECO:0000256" key="5">
    <source>
        <dbReference type="ARBA" id="ARBA00025050"/>
    </source>
</evidence>
<dbReference type="Proteomes" id="UP000317839">
    <property type="component" value="Unassembled WGS sequence"/>
</dbReference>
<dbReference type="Gene3D" id="1.10.132.20">
    <property type="entry name" value="Ribosome-recycling factor"/>
    <property type="match status" value="1"/>
</dbReference>
<evidence type="ECO:0000256" key="1">
    <source>
        <dbReference type="ARBA" id="ARBA00004496"/>
    </source>
</evidence>
<evidence type="ECO:0000256" key="3">
    <source>
        <dbReference type="ARBA" id="ARBA00022490"/>
    </source>
</evidence>
<name>A0A545TDW6_9GAMM</name>
<dbReference type="InterPro" id="IPR036191">
    <property type="entry name" value="RRF_sf"/>
</dbReference>
<dbReference type="OrthoDB" id="9804006at2"/>
<keyword evidence="10" id="KW-1185">Reference proteome</keyword>
<dbReference type="CDD" id="cd00520">
    <property type="entry name" value="RRF"/>
    <property type="match status" value="1"/>
</dbReference>
<keyword evidence="4 6" id="KW-0648">Protein biosynthesis</keyword>
<dbReference type="InterPro" id="IPR023584">
    <property type="entry name" value="Ribosome_recyc_fac_dom"/>
</dbReference>
<dbReference type="GO" id="GO:0002184">
    <property type="term" value="P:cytoplasmic translational termination"/>
    <property type="evidence" value="ECO:0007669"/>
    <property type="project" value="TreeGrafter"/>
</dbReference>
<comment type="subcellular location">
    <subcellularLocation>
        <location evidence="1 6">Cytoplasm</location>
    </subcellularLocation>
</comment>
<keyword evidence="3 6" id="KW-0963">Cytoplasm</keyword>
<comment type="function">
    <text evidence="5 6">Responsible for the release of ribosomes from messenger RNA at the termination of protein biosynthesis. May increase the efficiency of translation by recycling ribosomes from one round of translation to another.</text>
</comment>
<evidence type="ECO:0000256" key="6">
    <source>
        <dbReference type="HAMAP-Rule" id="MF_00040"/>
    </source>
</evidence>